<dbReference type="EMBL" id="CP119311">
    <property type="protein sequence ID" value="WEK35853.1"/>
    <property type="molecule type" value="Genomic_DNA"/>
</dbReference>
<dbReference type="Proteomes" id="UP001220610">
    <property type="component" value="Chromosome"/>
</dbReference>
<protein>
    <submittedName>
        <fullName evidence="1">Uncharacterized protein</fullName>
    </submittedName>
</protein>
<evidence type="ECO:0000313" key="2">
    <source>
        <dbReference type="Proteomes" id="UP001220610"/>
    </source>
</evidence>
<organism evidence="1 2">
    <name type="scientific">Candidatus Pseudobacter hemicellulosilyticus</name>
    <dbReference type="NCBI Taxonomy" id="3121375"/>
    <lineage>
        <taxon>Bacteria</taxon>
        <taxon>Pseudomonadati</taxon>
        <taxon>Bacteroidota</taxon>
        <taxon>Chitinophagia</taxon>
        <taxon>Chitinophagales</taxon>
        <taxon>Chitinophagaceae</taxon>
        <taxon>Pseudobacter</taxon>
    </lineage>
</organism>
<proteinExistence type="predicted"/>
<sequence>MRVSAVVLCQTWQGQARELADSWLARLAARSLSGVAFTCLLPAPPGFRQTGIDHIPNMLPGQPFPLHQRSFRSRAPFLRPWPPTIFYFILTTSF</sequence>
<name>A0AAJ6BG64_9BACT</name>
<reference evidence="1" key="1">
    <citation type="submission" date="2023-03" db="EMBL/GenBank/DDBJ databases">
        <title>Andean soil-derived lignocellulolytic bacterial consortium as a source of novel taxa and putative plastic-active enzymes.</title>
        <authorList>
            <person name="Diaz-Garcia L."/>
            <person name="Chuvochina M."/>
            <person name="Feuerriegel G."/>
            <person name="Bunk B."/>
            <person name="Sproer C."/>
            <person name="Streit W.R."/>
            <person name="Rodriguez L.M."/>
            <person name="Overmann J."/>
            <person name="Jimenez D.J."/>
        </authorList>
    </citation>
    <scope>NUCLEOTIDE SEQUENCE</scope>
    <source>
        <strain evidence="1">MAG 7</strain>
    </source>
</reference>
<gene>
    <name evidence="1" type="ORF">P0Y53_25485</name>
</gene>
<dbReference type="AlphaFoldDB" id="A0AAJ6BG64"/>
<evidence type="ECO:0000313" key="1">
    <source>
        <dbReference type="EMBL" id="WEK35853.1"/>
    </source>
</evidence>
<accession>A0AAJ6BG64</accession>